<comment type="function">
    <text evidence="7">The electron transfer flavoprotein serves as a specific electron acceptor for other dehydrogenases. It transfers the electrons to the main respiratory chain via ETF-ubiquinone oxidoreductase (ETF dehydrogenase).</text>
</comment>
<dbReference type="SMART" id="SM00893">
    <property type="entry name" value="ETF"/>
    <property type="match status" value="1"/>
</dbReference>
<reference evidence="10" key="1">
    <citation type="journal article" date="2019" name="Int. J. Syst. Evol. Microbiol.">
        <title>The Global Catalogue of Microorganisms (GCM) 10K type strain sequencing project: providing services to taxonomists for standard genome sequencing and annotation.</title>
        <authorList>
            <consortium name="The Broad Institute Genomics Platform"/>
            <consortium name="The Broad Institute Genome Sequencing Center for Infectious Disease"/>
            <person name="Wu L."/>
            <person name="Ma J."/>
        </authorList>
    </citation>
    <scope>NUCLEOTIDE SEQUENCE [LARGE SCALE GENOMIC DNA]</scope>
    <source>
        <strain evidence="10">CCUG 56698</strain>
    </source>
</reference>
<comment type="subunit">
    <text evidence="3">Heterodimer of an alpha and a beta subunit.</text>
</comment>
<dbReference type="Proteomes" id="UP001596527">
    <property type="component" value="Unassembled WGS sequence"/>
</dbReference>
<evidence type="ECO:0000256" key="3">
    <source>
        <dbReference type="ARBA" id="ARBA00011355"/>
    </source>
</evidence>
<name>A0ABW2SK87_9ACTO</name>
<evidence type="ECO:0000256" key="7">
    <source>
        <dbReference type="ARBA" id="ARBA00025649"/>
    </source>
</evidence>
<dbReference type="EMBL" id="JBHTEF010000001">
    <property type="protein sequence ID" value="MFC7580275.1"/>
    <property type="molecule type" value="Genomic_DNA"/>
</dbReference>
<proteinExistence type="inferred from homology"/>
<comment type="similarity">
    <text evidence="2">Belongs to the ETF beta-subunit/FixA family.</text>
</comment>
<dbReference type="Gene3D" id="3.40.50.620">
    <property type="entry name" value="HUPs"/>
    <property type="match status" value="1"/>
</dbReference>
<feature type="domain" description="Electron transfer flavoprotein alpha/beta-subunit N-terminal" evidence="8">
    <location>
        <begin position="21"/>
        <end position="217"/>
    </location>
</feature>
<dbReference type="PANTHER" id="PTHR21294:SF8">
    <property type="entry name" value="ELECTRON TRANSFER FLAVOPROTEIN SUBUNIT BETA"/>
    <property type="match status" value="1"/>
</dbReference>
<dbReference type="CDD" id="cd01714">
    <property type="entry name" value="ETF_beta"/>
    <property type="match status" value="1"/>
</dbReference>
<evidence type="ECO:0000256" key="5">
    <source>
        <dbReference type="ARBA" id="ARBA00022448"/>
    </source>
</evidence>
<dbReference type="InterPro" id="IPR012255">
    <property type="entry name" value="ETF_b"/>
</dbReference>
<evidence type="ECO:0000256" key="1">
    <source>
        <dbReference type="ARBA" id="ARBA00001974"/>
    </source>
</evidence>
<protein>
    <recommendedName>
        <fullName evidence="4">Electron transfer flavoprotein subunit beta</fullName>
    </recommendedName>
</protein>
<dbReference type="InterPro" id="IPR033948">
    <property type="entry name" value="ETF_beta_N"/>
</dbReference>
<evidence type="ECO:0000256" key="2">
    <source>
        <dbReference type="ARBA" id="ARBA00007557"/>
    </source>
</evidence>
<evidence type="ECO:0000259" key="8">
    <source>
        <dbReference type="SMART" id="SM00893"/>
    </source>
</evidence>
<dbReference type="PANTHER" id="PTHR21294">
    <property type="entry name" value="ELECTRON TRANSFER FLAVOPROTEIN BETA-SUBUNIT"/>
    <property type="match status" value="1"/>
</dbReference>
<accession>A0ABW2SK87</accession>
<evidence type="ECO:0000313" key="10">
    <source>
        <dbReference type="Proteomes" id="UP001596527"/>
    </source>
</evidence>
<organism evidence="9 10">
    <name type="scientific">Schaalia naturae</name>
    <dbReference type="NCBI Taxonomy" id="635203"/>
    <lineage>
        <taxon>Bacteria</taxon>
        <taxon>Bacillati</taxon>
        <taxon>Actinomycetota</taxon>
        <taxon>Actinomycetes</taxon>
        <taxon>Actinomycetales</taxon>
        <taxon>Actinomycetaceae</taxon>
        <taxon>Schaalia</taxon>
    </lineage>
</organism>
<evidence type="ECO:0000256" key="4">
    <source>
        <dbReference type="ARBA" id="ARBA00016797"/>
    </source>
</evidence>
<keyword evidence="10" id="KW-1185">Reference proteome</keyword>
<evidence type="ECO:0000313" key="9">
    <source>
        <dbReference type="EMBL" id="MFC7580275.1"/>
    </source>
</evidence>
<evidence type="ECO:0000256" key="6">
    <source>
        <dbReference type="ARBA" id="ARBA00022982"/>
    </source>
</evidence>
<dbReference type="SUPFAM" id="SSF52402">
    <property type="entry name" value="Adenine nucleotide alpha hydrolases-like"/>
    <property type="match status" value="1"/>
</dbReference>
<dbReference type="PIRSF" id="PIRSF000090">
    <property type="entry name" value="Beta-ETF"/>
    <property type="match status" value="1"/>
</dbReference>
<gene>
    <name evidence="9" type="ORF">ACFQWG_03430</name>
</gene>
<comment type="caution">
    <text evidence="9">The sequence shown here is derived from an EMBL/GenBank/DDBJ whole genome shotgun (WGS) entry which is preliminary data.</text>
</comment>
<keyword evidence="6" id="KW-0249">Electron transport</keyword>
<sequence>MRIVVCVKHVPDAQSDRRIEDGRVVRGEDDVLNELDENAVEEAVSLVEAHGGEVVAVTMGPEDAHDAVMRALQMGADRGVVVTDDRLAGADAIATAAVLAAAVRRLGSEAPVDLVVTGMASLDGMTSMVPAALAAELRWPALGLAHALEVSGAEGDWRVRAERSADGFDEVSEAGAPVVVSVTDQINEPRYPSFQTMRAARAKPVEQWTLDDLAEGEGLPPSSTRVLEAGAVGRSGPGTVIADSGDAGERLARYLIEEAE</sequence>
<dbReference type="InterPro" id="IPR014730">
    <property type="entry name" value="ETF_a/b_N"/>
</dbReference>
<keyword evidence="5" id="KW-0813">Transport</keyword>
<dbReference type="Pfam" id="PF01012">
    <property type="entry name" value="ETF"/>
    <property type="match status" value="1"/>
</dbReference>
<comment type="cofactor">
    <cofactor evidence="1">
        <name>FAD</name>
        <dbReference type="ChEBI" id="CHEBI:57692"/>
    </cofactor>
</comment>
<dbReference type="RefSeq" id="WP_380972130.1">
    <property type="nucleotide sequence ID" value="NZ_JBHTEF010000001.1"/>
</dbReference>
<dbReference type="InterPro" id="IPR014729">
    <property type="entry name" value="Rossmann-like_a/b/a_fold"/>
</dbReference>